<dbReference type="OrthoDB" id="109201at2759"/>
<comment type="caution">
    <text evidence="1">The sequence shown here is derived from an EMBL/GenBank/DDBJ whole genome shotgun (WGS) entry which is preliminary data.</text>
</comment>
<name>A0A2P4XZS9_9STRA</name>
<accession>A0A2P4XZS9</accession>
<dbReference type="Proteomes" id="UP000237271">
    <property type="component" value="Unassembled WGS sequence"/>
</dbReference>
<evidence type="ECO:0000313" key="1">
    <source>
        <dbReference type="EMBL" id="POM71050.1"/>
    </source>
</evidence>
<sequence>MRLVESYCFNSPGKVGDSIAFKKRKLRKVTMQLPPGFYIIGDNAYPLSDSVLVPLVRLQFLSKTIAVSNRNDIRVAVVNLQTPLVVDFVNMKKVIKTCMMLHKFCTDERTKNKTHVRAYIQSILNTITYPKPGINSPTIPMTRPPCVLMLKVAFFVKSS</sequence>
<evidence type="ECO:0000313" key="2">
    <source>
        <dbReference type="Proteomes" id="UP000237271"/>
    </source>
</evidence>
<reference evidence="1 2" key="1">
    <citation type="journal article" date="2017" name="Genome Biol. Evol.">
        <title>Phytophthora megakarya and P. palmivora, closely related causal agents of cacao black pod rot, underwent increases in genome sizes and gene numbers by different mechanisms.</title>
        <authorList>
            <person name="Ali S.S."/>
            <person name="Shao J."/>
            <person name="Lary D.J."/>
            <person name="Kronmiller B."/>
            <person name="Shen D."/>
            <person name="Strem M.D."/>
            <person name="Amoako-Attah I."/>
            <person name="Akrofi A.Y."/>
            <person name="Begoude B.A."/>
            <person name="Ten Hoopen G.M."/>
            <person name="Coulibaly K."/>
            <person name="Kebe B.I."/>
            <person name="Melnick R.L."/>
            <person name="Guiltinan M.J."/>
            <person name="Tyler B.M."/>
            <person name="Meinhardt L.W."/>
            <person name="Bailey B.A."/>
        </authorList>
    </citation>
    <scope>NUCLEOTIDE SEQUENCE [LARGE SCALE GENOMIC DNA]</scope>
    <source>
        <strain evidence="2">sbr112.9</strain>
    </source>
</reference>
<dbReference type="EMBL" id="NCKW01006645">
    <property type="protein sequence ID" value="POM71050.1"/>
    <property type="molecule type" value="Genomic_DNA"/>
</dbReference>
<dbReference type="AlphaFoldDB" id="A0A2P4XZS9"/>
<evidence type="ECO:0008006" key="3">
    <source>
        <dbReference type="Google" id="ProtNLM"/>
    </source>
</evidence>
<organism evidence="1 2">
    <name type="scientific">Phytophthora palmivora</name>
    <dbReference type="NCBI Taxonomy" id="4796"/>
    <lineage>
        <taxon>Eukaryota</taxon>
        <taxon>Sar</taxon>
        <taxon>Stramenopiles</taxon>
        <taxon>Oomycota</taxon>
        <taxon>Peronosporomycetes</taxon>
        <taxon>Peronosporales</taxon>
        <taxon>Peronosporaceae</taxon>
        <taxon>Phytophthora</taxon>
    </lineage>
</organism>
<proteinExistence type="predicted"/>
<protein>
    <recommendedName>
        <fullName evidence="3">DDE Tnp4 domain-containing protein</fullName>
    </recommendedName>
</protein>
<keyword evidence="2" id="KW-1185">Reference proteome</keyword>
<gene>
    <name evidence="1" type="ORF">PHPALM_12436</name>
</gene>